<keyword evidence="9" id="KW-1185">Reference proteome</keyword>
<gene>
    <name evidence="8" type="ordered locus">Despr_1754</name>
</gene>
<dbReference type="GO" id="GO:0005886">
    <property type="term" value="C:plasma membrane"/>
    <property type="evidence" value="ECO:0007669"/>
    <property type="project" value="UniProtKB-SubCell"/>
</dbReference>
<feature type="transmembrane region" description="Helical" evidence="7">
    <location>
        <begin position="250"/>
        <end position="271"/>
    </location>
</feature>
<feature type="transmembrane region" description="Helical" evidence="7">
    <location>
        <begin position="528"/>
        <end position="547"/>
    </location>
</feature>
<feature type="transmembrane region" description="Helical" evidence="7">
    <location>
        <begin position="559"/>
        <end position="582"/>
    </location>
</feature>
<feature type="transmembrane region" description="Helical" evidence="7">
    <location>
        <begin position="145"/>
        <end position="169"/>
    </location>
</feature>
<dbReference type="PANTHER" id="PTHR30106">
    <property type="entry name" value="INNER MEMBRANE PROTEIN YEIH-RELATED"/>
    <property type="match status" value="1"/>
</dbReference>
<evidence type="ECO:0000256" key="3">
    <source>
        <dbReference type="ARBA" id="ARBA00022475"/>
    </source>
</evidence>
<feature type="transmembrane region" description="Helical" evidence="7">
    <location>
        <begin position="21"/>
        <end position="38"/>
    </location>
</feature>
<feature type="transmembrane region" description="Helical" evidence="7">
    <location>
        <begin position="316"/>
        <end position="338"/>
    </location>
</feature>
<dbReference type="Proteomes" id="UP000006365">
    <property type="component" value="Chromosome"/>
</dbReference>
<dbReference type="Pfam" id="PF03601">
    <property type="entry name" value="Cons_hypoth698"/>
    <property type="match status" value="1"/>
</dbReference>
<feature type="transmembrane region" description="Helical" evidence="7">
    <location>
        <begin position="117"/>
        <end position="139"/>
    </location>
</feature>
<evidence type="ECO:0000256" key="2">
    <source>
        <dbReference type="ARBA" id="ARBA00007977"/>
    </source>
</evidence>
<evidence type="ECO:0000256" key="1">
    <source>
        <dbReference type="ARBA" id="ARBA00004651"/>
    </source>
</evidence>
<keyword evidence="6 7" id="KW-0472">Membrane</keyword>
<evidence type="ECO:0000313" key="8">
    <source>
        <dbReference type="EMBL" id="ADW17904.1"/>
    </source>
</evidence>
<comment type="subcellular location">
    <subcellularLocation>
        <location evidence="1">Cell membrane</location>
        <topology evidence="1">Multi-pass membrane protein</topology>
    </subcellularLocation>
</comment>
<protein>
    <submittedName>
        <fullName evidence="8">Uncharacterized protein family UPF0324</fullName>
    </submittedName>
</protein>
<dbReference type="PANTHER" id="PTHR30106:SF1">
    <property type="entry name" value="UPF0324 MEMBRANE PROTEIN FN0533"/>
    <property type="match status" value="1"/>
</dbReference>
<keyword evidence="5 7" id="KW-1133">Transmembrane helix</keyword>
<dbReference type="InterPro" id="IPR018383">
    <property type="entry name" value="UPF0324_pro"/>
</dbReference>
<evidence type="ECO:0000256" key="5">
    <source>
        <dbReference type="ARBA" id="ARBA00022989"/>
    </source>
</evidence>
<reference evidence="8 9" key="1">
    <citation type="journal article" date="2011" name="Stand. Genomic Sci.">
        <title>Complete genome sequence of Desulfobulbus propionicus type strain (1pr3).</title>
        <authorList>
            <person name="Pagani I."/>
            <person name="Lapidus A."/>
            <person name="Nolan M."/>
            <person name="Lucas S."/>
            <person name="Hammon N."/>
            <person name="Deshpande S."/>
            <person name="Cheng J.F."/>
            <person name="Chertkov O."/>
            <person name="Davenport K."/>
            <person name="Tapia R."/>
            <person name="Han C."/>
            <person name="Goodwin L."/>
            <person name="Pitluck S."/>
            <person name="Liolios K."/>
            <person name="Mavromatis K."/>
            <person name="Ivanova N."/>
            <person name="Mikhailova N."/>
            <person name="Pati A."/>
            <person name="Chen A."/>
            <person name="Palaniappan K."/>
            <person name="Land M."/>
            <person name="Hauser L."/>
            <person name="Chang Y.J."/>
            <person name="Jeffries C.D."/>
            <person name="Detter J.C."/>
            <person name="Brambilla E."/>
            <person name="Kannan K.P."/>
            <person name="Djao O.D."/>
            <person name="Rohde M."/>
            <person name="Pukall R."/>
            <person name="Spring S."/>
            <person name="Goker M."/>
            <person name="Sikorski J."/>
            <person name="Woyke T."/>
            <person name="Bristow J."/>
            <person name="Eisen J.A."/>
            <person name="Markowitz V."/>
            <person name="Hugenholtz P."/>
            <person name="Kyrpides N.C."/>
            <person name="Klenk H.P."/>
        </authorList>
    </citation>
    <scope>NUCLEOTIDE SEQUENCE [LARGE SCALE GENOMIC DNA]</scope>
    <source>
        <strain evidence="9">ATCC 33891 / DSM 2032 / 1pr3</strain>
    </source>
</reference>
<evidence type="ECO:0000256" key="6">
    <source>
        <dbReference type="ARBA" id="ARBA00023136"/>
    </source>
</evidence>
<comment type="similarity">
    <text evidence="2">Belongs to the UPF0324 family.</text>
</comment>
<dbReference type="KEGG" id="dpr:Despr_1754"/>
<proteinExistence type="inferred from homology"/>
<feature type="transmembrane region" description="Helical" evidence="7">
    <location>
        <begin position="433"/>
        <end position="455"/>
    </location>
</feature>
<evidence type="ECO:0000256" key="4">
    <source>
        <dbReference type="ARBA" id="ARBA00022692"/>
    </source>
</evidence>
<name>A0A7U4DPC2_DESPD</name>
<evidence type="ECO:0000256" key="7">
    <source>
        <dbReference type="SAM" id="Phobius"/>
    </source>
</evidence>
<dbReference type="EMBL" id="CP002364">
    <property type="protein sequence ID" value="ADW17904.1"/>
    <property type="molecule type" value="Genomic_DNA"/>
</dbReference>
<feature type="transmembrane region" description="Helical" evidence="7">
    <location>
        <begin position="190"/>
        <end position="209"/>
    </location>
</feature>
<dbReference type="AlphaFoldDB" id="A0A7U4DPC2"/>
<organism evidence="8 9">
    <name type="scientific">Desulfobulbus propionicus (strain ATCC 33891 / DSM 2032 / VKM B-1956 / 1pr3)</name>
    <dbReference type="NCBI Taxonomy" id="577650"/>
    <lineage>
        <taxon>Bacteria</taxon>
        <taxon>Pseudomonadati</taxon>
        <taxon>Thermodesulfobacteriota</taxon>
        <taxon>Desulfobulbia</taxon>
        <taxon>Desulfobulbales</taxon>
        <taxon>Desulfobulbaceae</taxon>
        <taxon>Desulfobulbus</taxon>
    </lineage>
</organism>
<keyword evidence="3" id="KW-1003">Cell membrane</keyword>
<keyword evidence="4 7" id="KW-0812">Transmembrane</keyword>
<feature type="transmembrane region" description="Helical" evidence="7">
    <location>
        <begin position="221"/>
        <end position="238"/>
    </location>
</feature>
<accession>A0A7U4DPC2</accession>
<sequence length="590" mass="63746">MEQDNTHNKSGEGGGFISEDWLALILGLVIFGLSLMSFKGTDILGWGAKTGVWIDPGKAITAISSKYQTVAGEITKIDGQKITVKKKDGKEASVTVDGDVSALKVGDKFEKKGMSSIMSVALTYLFALAIMTIGAVALGANVPKFMFGFTLAFWLSYLCWFMGHFAYIAATKDQAAKFGIPWAMSMSGEFGFILALILGLIIGNFFPGLANLMKEAARPELYIKTGIVIMGAGLGIKAAESFGLASNIMFRGFCAIVEAYLIYWAVVYYISRKYFKFSREWSAPLASGISICGVSASIATGGAIRARPIVPIMVSSLVVIFVAVEMVILPFIAKFYLWTEPLVAGAWMGLAVKSDGGAIASGAITDALIRAQALDAAGINYAEGWITMTATTVKMFIDIFIGVWAFLLAYIWVAKIDVKPGQKVDAAEIWHRFPKFVIGYVLTFVILVVMCWPAAKVMGPAEKEAAELKAAVTSIETKMKATTDATALAALKIELDGVKAQQKAVNDTMKEPKSFLSKAKSASSQGDVFRGLFFLLCFFTIGLVSNFKKLMEEGLGKLAAVYCISLFGFIIWVGLFISWLFFHGVKPPTI</sequence>
<dbReference type="RefSeq" id="WP_015724445.1">
    <property type="nucleotide sequence ID" value="NC_014972.1"/>
</dbReference>
<feature type="transmembrane region" description="Helical" evidence="7">
    <location>
        <begin position="395"/>
        <end position="413"/>
    </location>
</feature>
<evidence type="ECO:0000313" key="9">
    <source>
        <dbReference type="Proteomes" id="UP000006365"/>
    </source>
</evidence>